<keyword evidence="10" id="KW-0966">Cell projection</keyword>
<dbReference type="PANTHER" id="PTHR34040:SF2">
    <property type="entry name" value="FLAGELLAR BIOSYNTHETIC PROTEIN FLIQ"/>
    <property type="match status" value="1"/>
</dbReference>
<protein>
    <recommendedName>
        <fullName evidence="3 9">Flagellar biosynthetic protein FliQ</fullName>
    </recommendedName>
</protein>
<comment type="caution">
    <text evidence="10">The sequence shown here is derived from an EMBL/GenBank/DDBJ whole genome shotgun (WGS) entry which is preliminary data.</text>
</comment>
<dbReference type="RefSeq" id="WP_111348894.1">
    <property type="nucleotide sequence ID" value="NZ_JAIWKD010000007.1"/>
</dbReference>
<dbReference type="InterPro" id="IPR002191">
    <property type="entry name" value="Bac_export_3"/>
</dbReference>
<keyword evidence="8 9" id="KW-0975">Bacterial flagellum</keyword>
<comment type="function">
    <text evidence="9">Role in flagellar biosynthesis.</text>
</comment>
<accession>A0A8B2NL34</accession>
<dbReference type="EMBL" id="QHHQ01000004">
    <property type="protein sequence ID" value="RAI00216.1"/>
    <property type="molecule type" value="Genomic_DNA"/>
</dbReference>
<dbReference type="GO" id="GO:0009306">
    <property type="term" value="P:protein secretion"/>
    <property type="evidence" value="ECO:0007669"/>
    <property type="project" value="InterPro"/>
</dbReference>
<evidence type="ECO:0000256" key="9">
    <source>
        <dbReference type="RuleBase" id="RU364090"/>
    </source>
</evidence>
<keyword evidence="10" id="KW-0282">Flagellum</keyword>
<evidence type="ECO:0000256" key="4">
    <source>
        <dbReference type="ARBA" id="ARBA00022475"/>
    </source>
</evidence>
<feature type="transmembrane region" description="Helical" evidence="9">
    <location>
        <begin position="55"/>
        <end position="75"/>
    </location>
</feature>
<keyword evidence="4 9" id="KW-1003">Cell membrane</keyword>
<keyword evidence="11" id="KW-1185">Reference proteome</keyword>
<sequence>MTEVDAIDIVQQAIFTVLIASSPVVAVAMVVGVTISLLQALTQVQEMTLTFIPKIIAILVVAALSASFIGAHIYAMTEEIYSRIATGF</sequence>
<comment type="similarity">
    <text evidence="2 9">Belongs to the FliQ/MopD/SpaQ family.</text>
</comment>
<dbReference type="Proteomes" id="UP000249590">
    <property type="component" value="Unassembled WGS sequence"/>
</dbReference>
<keyword evidence="5 9" id="KW-0812">Transmembrane</keyword>
<dbReference type="GO" id="GO:0009425">
    <property type="term" value="C:bacterial-type flagellum basal body"/>
    <property type="evidence" value="ECO:0007669"/>
    <property type="project" value="UniProtKB-SubCell"/>
</dbReference>
<evidence type="ECO:0000256" key="2">
    <source>
        <dbReference type="ARBA" id="ARBA00006156"/>
    </source>
</evidence>
<dbReference type="GO" id="GO:0044780">
    <property type="term" value="P:bacterial-type flagellum assembly"/>
    <property type="evidence" value="ECO:0007669"/>
    <property type="project" value="InterPro"/>
</dbReference>
<dbReference type="InterPro" id="IPR006305">
    <property type="entry name" value="FliQ"/>
</dbReference>
<keyword evidence="7 9" id="KW-0472">Membrane</keyword>
<proteinExistence type="inferred from homology"/>
<evidence type="ECO:0000256" key="1">
    <source>
        <dbReference type="ARBA" id="ARBA00004651"/>
    </source>
</evidence>
<dbReference type="PRINTS" id="PR00952">
    <property type="entry name" value="TYPE3IMQPROT"/>
</dbReference>
<dbReference type="PIRSF" id="PIRSF004669">
    <property type="entry name" value="FliQ"/>
    <property type="match status" value="1"/>
</dbReference>
<feature type="transmembrane region" description="Helical" evidence="9">
    <location>
        <begin position="12"/>
        <end position="35"/>
    </location>
</feature>
<evidence type="ECO:0000313" key="10">
    <source>
        <dbReference type="EMBL" id="RAI00216.1"/>
    </source>
</evidence>
<reference evidence="10 11" key="1">
    <citation type="submission" date="2018-05" db="EMBL/GenBank/DDBJ databases">
        <title>Acuticoccus sediminis sp. nov., isolated from deep-sea sediment of Indian Ocean.</title>
        <authorList>
            <person name="Liu X."/>
            <person name="Lai Q."/>
            <person name="Du Y."/>
            <person name="Sun F."/>
            <person name="Zhang X."/>
            <person name="Wang S."/>
            <person name="Shao Z."/>
        </authorList>
    </citation>
    <scope>NUCLEOTIDE SEQUENCE [LARGE SCALE GENOMIC DNA]</scope>
    <source>
        <strain evidence="10 11">PTG4-2</strain>
    </source>
</reference>
<keyword evidence="10" id="KW-0969">Cilium</keyword>
<dbReference type="NCBIfam" id="NF004671">
    <property type="entry name" value="PRK06010.1"/>
    <property type="match status" value="1"/>
</dbReference>
<dbReference type="GO" id="GO:0005886">
    <property type="term" value="C:plasma membrane"/>
    <property type="evidence" value="ECO:0007669"/>
    <property type="project" value="UniProtKB-SubCell"/>
</dbReference>
<dbReference type="Pfam" id="PF01313">
    <property type="entry name" value="Bac_export_3"/>
    <property type="match status" value="1"/>
</dbReference>
<dbReference type="PANTHER" id="PTHR34040">
    <property type="entry name" value="FLAGELLAR BIOSYNTHETIC PROTEIN FLIQ"/>
    <property type="match status" value="1"/>
</dbReference>
<comment type="subcellular location">
    <subcellularLocation>
        <location evidence="1 9">Cell membrane</location>
        <topology evidence="1">Multi-pass membrane protein</topology>
    </subcellularLocation>
    <subcellularLocation>
        <location evidence="9">Bacterial flagellum basal body</location>
    </subcellularLocation>
</comment>
<evidence type="ECO:0000256" key="3">
    <source>
        <dbReference type="ARBA" id="ARBA00021718"/>
    </source>
</evidence>
<evidence type="ECO:0000256" key="7">
    <source>
        <dbReference type="ARBA" id="ARBA00023136"/>
    </source>
</evidence>
<dbReference type="NCBIfam" id="TIGR01402">
    <property type="entry name" value="fliQ"/>
    <property type="match status" value="1"/>
</dbReference>
<name>A0A8B2NL34_9HYPH</name>
<gene>
    <name evidence="9 10" type="primary">fliQ</name>
    <name evidence="10" type="ORF">DLJ53_21155</name>
</gene>
<keyword evidence="6 9" id="KW-1133">Transmembrane helix</keyword>
<evidence type="ECO:0000256" key="6">
    <source>
        <dbReference type="ARBA" id="ARBA00022989"/>
    </source>
</evidence>
<evidence type="ECO:0000256" key="8">
    <source>
        <dbReference type="ARBA" id="ARBA00023143"/>
    </source>
</evidence>
<dbReference type="AlphaFoldDB" id="A0A8B2NL34"/>
<evidence type="ECO:0000256" key="5">
    <source>
        <dbReference type="ARBA" id="ARBA00022692"/>
    </source>
</evidence>
<organism evidence="10 11">
    <name type="scientific">Acuticoccus sediminis</name>
    <dbReference type="NCBI Taxonomy" id="2184697"/>
    <lineage>
        <taxon>Bacteria</taxon>
        <taxon>Pseudomonadati</taxon>
        <taxon>Pseudomonadota</taxon>
        <taxon>Alphaproteobacteria</taxon>
        <taxon>Hyphomicrobiales</taxon>
        <taxon>Amorphaceae</taxon>
        <taxon>Acuticoccus</taxon>
    </lineage>
</organism>
<evidence type="ECO:0000313" key="11">
    <source>
        <dbReference type="Proteomes" id="UP000249590"/>
    </source>
</evidence>